<proteinExistence type="predicted"/>
<dbReference type="Pfam" id="PF18657">
    <property type="entry name" value="YDG"/>
    <property type="match status" value="4"/>
</dbReference>
<dbReference type="Pfam" id="PF07581">
    <property type="entry name" value="Glug"/>
    <property type="match status" value="1"/>
</dbReference>
<dbReference type="Proteomes" id="UP000009374">
    <property type="component" value="Unassembled WGS sequence"/>
</dbReference>
<evidence type="ECO:0000256" key="1">
    <source>
        <dbReference type="SAM" id="MobiDB-lite"/>
    </source>
</evidence>
<accession>C6HV81</accession>
<dbReference type="InterPro" id="IPR008638">
    <property type="entry name" value="FhaB/CdiA-like_TPS"/>
</dbReference>
<dbReference type="InterPro" id="IPR012334">
    <property type="entry name" value="Pectin_lyas_fold"/>
</dbReference>
<evidence type="ECO:0000313" key="4">
    <source>
        <dbReference type="Proteomes" id="UP000009374"/>
    </source>
</evidence>
<dbReference type="Pfam" id="PF18676">
    <property type="entry name" value="MBG_2"/>
    <property type="match status" value="1"/>
</dbReference>
<dbReference type="InterPro" id="IPR041286">
    <property type="entry name" value="MBG_2"/>
</dbReference>
<keyword evidence="4" id="KW-1185">Reference proteome</keyword>
<dbReference type="InterPro" id="IPR041248">
    <property type="entry name" value="YDG"/>
</dbReference>
<protein>
    <submittedName>
        <fullName evidence="3">Putative filamentous hemeagglutinin family protein</fullName>
    </submittedName>
</protein>
<feature type="compositionally biased region" description="Low complexity" evidence="1">
    <location>
        <begin position="1325"/>
        <end position="1343"/>
    </location>
</feature>
<gene>
    <name evidence="3" type="ORF">UBAL3_78920045</name>
</gene>
<dbReference type="NCBIfam" id="TIGR01901">
    <property type="entry name" value="adhes_NPXG"/>
    <property type="match status" value="1"/>
</dbReference>
<dbReference type="Gene3D" id="2.160.20.110">
    <property type="match status" value="1"/>
</dbReference>
<feature type="compositionally biased region" description="Low complexity" evidence="1">
    <location>
        <begin position="1371"/>
        <end position="1410"/>
    </location>
</feature>
<dbReference type="EMBL" id="GG693862">
    <property type="protein sequence ID" value="EES53455.1"/>
    <property type="molecule type" value="Genomic_DNA"/>
</dbReference>
<dbReference type="InterPro" id="IPR011050">
    <property type="entry name" value="Pectin_lyase_fold/virulence"/>
</dbReference>
<name>C6HV81_9BACT</name>
<dbReference type="InterPro" id="IPR011493">
    <property type="entry name" value="GLUG"/>
</dbReference>
<dbReference type="SUPFAM" id="SSF51126">
    <property type="entry name" value="Pectin lyase-like"/>
    <property type="match status" value="1"/>
</dbReference>
<organism evidence="3 4">
    <name type="scientific">Leptospirillum ferrodiazotrophum</name>
    <dbReference type="NCBI Taxonomy" id="412449"/>
    <lineage>
        <taxon>Bacteria</taxon>
        <taxon>Pseudomonadati</taxon>
        <taxon>Nitrospirota</taxon>
        <taxon>Nitrospiria</taxon>
        <taxon>Nitrospirales</taxon>
        <taxon>Nitrospiraceae</taxon>
        <taxon>Leptospirillum</taxon>
    </lineage>
</organism>
<dbReference type="SMART" id="SM00912">
    <property type="entry name" value="Haemagg_act"/>
    <property type="match status" value="1"/>
</dbReference>
<sequence>MKRTRTDRRFSLGERIVAGVLSVLLPLTTLPDLALALPHGGVVAKGQATLGYSTGRLLITQTTSSATFDWGSFTVKSGQSVVYKTPGSSSVSMNYIGGTTPSSIDGRVTSNGILYFMNPNGLIFGSGSVVSAAGVMAFGAGTPWGKPTGAVSNAGVLTATDNGTVALVGSSVTNTGTITAPGGEVLLAAGSTVTPISATEGSSLSVATTGGGLVDDSGILSAETTNGKTGTILLQSGMETGTTTLASTAVLDASAPNGGNGGKITVNGNTVTLDNVAPLNVAAPFGTKGTVTIDPSTINTDSAACLETIDGNQSSYLADTINLTGNIDLESGSTPYNWIPLGTSSSSAFTGTFNGNGHVVSGYTVTATNSNGTGFIGTLGSGGKVENLGVAGTVNGGSYCSVGGVVGYNGGTVETSYNTGSVSGSGFYVGGVVGYNGGPVETSYNTGSVSGIYFVGGVVGDNSGTVETSYNTWCISGSRLVGGIVGGNHGGTVETSYNIGNVVGYSKLSYNAVGGVVGKNEGTSAKVEYSYNTGNICVSGSSDDYVGGVVGENYKGTVKASYNIENVNDSSSTDDMGGVVGYNYNGTVQNTYYNTSVSYGSGAIGGGTTSGTGISNNNGISQSDFAVTTSATAGVSNLGAFNNWRSSGDFTTTSTNAPWFEGTVGASGATSTAPMLVADLPTATIKGNSGNSVYNGLTVSPGYTTTYTMGGDAIPSGITVNAFSGSIVGLYTVVSVSGSLSAPATQTSVGSVSVIPGVWTINPAILSFTGSLSNPTKVYDGTTEATLTPTNSSATLTGFVDGQGATYTGATGSYSTANAGTRISVSATLGTGDFATFGNGFSWSNYALPNMTLSGTGTISPAILSFTGSLSNPTKVYDGTTEATLTPANSSATLTGFVDGQGATYTGATGSYSTANAGTGISVSATLGTGDFSTFGNGFSWSNYALPNMTLSGTGTISPAILSFTGSLSNPTKVYDGTTEATLTPANSSATLTGFVDGQEATYTGATGSYSTANAGTGISVSATLGTGDFVTSGNGFSWSNYALPNMTLSGTGTIDPMPLIATANSASMTYGGSIPNLSGTLSKTGSTEGLANLVTFWKTTATSSSKVGSYAINPVFSYINGATSKDFSVSQPNSNTTALTIIPAPLRFSWNLFNPTKVYDGRRTLTLTTANVSATLSGFVNGQGATFTGGVGTYASPNVGAGIEVSATLNTKDFLTTGSGFSWSNYKIPTMSLSGSGTINPLSVTATANPVSISLGEAIPPLSGTFIGKTAGGSNISAIWTTPLRSTFSLGSYAINPGPLVYLNGANADDFIVMDSPANATALTITPAPSTSGSSGSLSTGSPSGGSGTPGGITSTHFAPVAQTAALTLSGSGTSISGNSSDSGGSPSSTSEDTITLSSGSGTSLSVVSTGGGDPTGDGILSSQEVKP</sequence>
<evidence type="ECO:0000313" key="3">
    <source>
        <dbReference type="EMBL" id="EES53455.1"/>
    </source>
</evidence>
<feature type="region of interest" description="Disordered" evidence="1">
    <location>
        <begin position="1371"/>
        <end position="1429"/>
    </location>
</feature>
<reference evidence="3 4" key="1">
    <citation type="journal article" date="2009" name="Appl. Environ. Microbiol.">
        <title>Community genomic and proteomic analyses of chemoautotrophic iron-oxidizing "Leptospirillum rubarum" (Group II) and "Leptospirillum ferrodiazotrophum" (Group III) bacteria in acid mine drainage biofilms.</title>
        <authorList>
            <person name="Goltsman D.S."/>
            <person name="Denef V.J."/>
            <person name="Singer S.W."/>
            <person name="VerBerkmoes N.C."/>
            <person name="Lefsrud M."/>
            <person name="Mueller R.S."/>
            <person name="Dick G.J."/>
            <person name="Sun C.L."/>
            <person name="Wheeler K.E."/>
            <person name="Zemla A."/>
            <person name="Baker B.J."/>
            <person name="Hauser L."/>
            <person name="Land M."/>
            <person name="Shah M.B."/>
            <person name="Thelen M.P."/>
            <person name="Hettich R.L."/>
            <person name="Banfield J.F."/>
        </authorList>
    </citation>
    <scope>NUCLEOTIDE SEQUENCE [LARGE SCALE GENOMIC DNA]</scope>
</reference>
<evidence type="ECO:0000259" key="2">
    <source>
        <dbReference type="SMART" id="SM00912"/>
    </source>
</evidence>
<dbReference type="Gene3D" id="2.160.20.10">
    <property type="entry name" value="Single-stranded right-handed beta-helix, Pectin lyase-like"/>
    <property type="match status" value="1"/>
</dbReference>
<feature type="domain" description="Filamentous haemagglutinin FhaB/tRNA nuclease CdiA-like TPS" evidence="2">
    <location>
        <begin position="34"/>
        <end position="139"/>
    </location>
</feature>
<feature type="region of interest" description="Disordered" evidence="1">
    <location>
        <begin position="1325"/>
        <end position="1357"/>
    </location>
</feature>